<evidence type="ECO:0000313" key="2">
    <source>
        <dbReference type="Proteomes" id="UP000276776"/>
    </source>
</evidence>
<organism evidence="3">
    <name type="scientific">Thelazia callipaeda</name>
    <name type="common">Oriental eyeworm</name>
    <name type="synonym">Parasitic nematode</name>
    <dbReference type="NCBI Taxonomy" id="103827"/>
    <lineage>
        <taxon>Eukaryota</taxon>
        <taxon>Metazoa</taxon>
        <taxon>Ecdysozoa</taxon>
        <taxon>Nematoda</taxon>
        <taxon>Chromadorea</taxon>
        <taxon>Rhabditida</taxon>
        <taxon>Spirurina</taxon>
        <taxon>Spiruromorpha</taxon>
        <taxon>Thelazioidea</taxon>
        <taxon>Thelaziidae</taxon>
        <taxon>Thelazia</taxon>
    </lineage>
</organism>
<evidence type="ECO:0000313" key="3">
    <source>
        <dbReference type="WBParaSite" id="TCLT_0000298501-mRNA-1"/>
    </source>
</evidence>
<accession>A0A0N5CRY5</accession>
<protein>
    <submittedName>
        <fullName evidence="1 3">Uncharacterized protein</fullName>
    </submittedName>
</protein>
<gene>
    <name evidence="1" type="ORF">TCLT_LOCUS2986</name>
</gene>
<name>A0A0N5CRY5_THECL</name>
<reference evidence="3" key="1">
    <citation type="submission" date="2017-02" db="UniProtKB">
        <authorList>
            <consortium name="WormBaseParasite"/>
        </authorList>
    </citation>
    <scope>IDENTIFICATION</scope>
</reference>
<evidence type="ECO:0000313" key="1">
    <source>
        <dbReference type="EMBL" id="VDM99228.1"/>
    </source>
</evidence>
<dbReference type="EMBL" id="UYYF01000864">
    <property type="protein sequence ID" value="VDM99228.1"/>
    <property type="molecule type" value="Genomic_DNA"/>
</dbReference>
<proteinExistence type="predicted"/>
<dbReference type="Proteomes" id="UP000276776">
    <property type="component" value="Unassembled WGS sequence"/>
</dbReference>
<keyword evidence="2" id="KW-1185">Reference proteome</keyword>
<dbReference type="AlphaFoldDB" id="A0A0N5CRY5"/>
<sequence length="83" mass="9734">MPVDYPAFNNNANVKEDVDISLKPEEDESKDTKDSFNANYVGSNSFNNNANRVSRYRSRWERKFFLPRSKNWGIPYACCDLIY</sequence>
<reference evidence="1 2" key="2">
    <citation type="submission" date="2018-11" db="EMBL/GenBank/DDBJ databases">
        <authorList>
            <consortium name="Pathogen Informatics"/>
        </authorList>
    </citation>
    <scope>NUCLEOTIDE SEQUENCE [LARGE SCALE GENOMIC DNA]</scope>
</reference>
<dbReference type="WBParaSite" id="TCLT_0000298501-mRNA-1">
    <property type="protein sequence ID" value="TCLT_0000298501-mRNA-1"/>
    <property type="gene ID" value="TCLT_0000298501"/>
</dbReference>